<dbReference type="AlphaFoldDB" id="A0A8S4Q3A3"/>
<dbReference type="OrthoDB" id="10260946at2759"/>
<name>A0A8S4Q3A3_OWEFU</name>
<dbReference type="Gene3D" id="2.130.10.10">
    <property type="entry name" value="YVTN repeat-like/Quinoprotein amine dehydrogenase"/>
    <property type="match status" value="1"/>
</dbReference>
<protein>
    <recommendedName>
        <fullName evidence="8">Methylosome protein 50</fullName>
    </recommendedName>
</protein>
<proteinExistence type="predicted"/>
<dbReference type="PROSITE" id="PS00678">
    <property type="entry name" value="WD_REPEATS_1"/>
    <property type="match status" value="1"/>
</dbReference>
<organism evidence="6 7">
    <name type="scientific">Owenia fusiformis</name>
    <name type="common">Polychaete worm</name>
    <dbReference type="NCBI Taxonomy" id="6347"/>
    <lineage>
        <taxon>Eukaryota</taxon>
        <taxon>Metazoa</taxon>
        <taxon>Spiralia</taxon>
        <taxon>Lophotrochozoa</taxon>
        <taxon>Annelida</taxon>
        <taxon>Polychaeta</taxon>
        <taxon>Sedentaria</taxon>
        <taxon>Canalipalpata</taxon>
        <taxon>Sabellida</taxon>
        <taxon>Oweniida</taxon>
        <taxon>Oweniidae</taxon>
        <taxon>Owenia</taxon>
    </lineage>
</organism>
<gene>
    <name evidence="6" type="ORF">OFUS_LOCUS24087</name>
</gene>
<dbReference type="Proteomes" id="UP000749559">
    <property type="component" value="Unassembled WGS sequence"/>
</dbReference>
<evidence type="ECO:0000313" key="7">
    <source>
        <dbReference type="Proteomes" id="UP000749559"/>
    </source>
</evidence>
<evidence type="ECO:0000256" key="1">
    <source>
        <dbReference type="ARBA" id="ARBA00004496"/>
    </source>
</evidence>
<dbReference type="GO" id="GO:0034709">
    <property type="term" value="C:methylosome"/>
    <property type="evidence" value="ECO:0007669"/>
    <property type="project" value="TreeGrafter"/>
</dbReference>
<feature type="repeat" description="WD" evidence="5">
    <location>
        <begin position="105"/>
        <end position="147"/>
    </location>
</feature>
<keyword evidence="2" id="KW-0963">Cytoplasm</keyword>
<comment type="subcellular location">
    <subcellularLocation>
        <location evidence="1">Cytoplasm</location>
    </subcellularLocation>
</comment>
<dbReference type="SMART" id="SM00320">
    <property type="entry name" value="WD40"/>
    <property type="match status" value="4"/>
</dbReference>
<dbReference type="PANTHER" id="PTHR46853">
    <property type="entry name" value="METHYLOSOME PROTEIN 50"/>
    <property type="match status" value="1"/>
</dbReference>
<dbReference type="PANTHER" id="PTHR46853:SF1">
    <property type="entry name" value="METHYLOSOME PROTEIN 50"/>
    <property type="match status" value="1"/>
</dbReference>
<keyword evidence="4" id="KW-0677">Repeat</keyword>
<feature type="repeat" description="WD" evidence="5">
    <location>
        <begin position="148"/>
        <end position="190"/>
    </location>
</feature>
<evidence type="ECO:0000256" key="4">
    <source>
        <dbReference type="ARBA" id="ARBA00022737"/>
    </source>
</evidence>
<sequence>MSRTPAVIDRHLEALDFNSDGGLLLGAGTLTGQYWYGSLWYFSDPEDAPYKEKCTAGIQVESGVTDVKWLTGTTLAHSSDTANLDIWGLTTDETEGTLFTPVSQLCGHDDIVTSLDVFSGGANQIISSSIDKCINIWDVGESCLLKSYKGHQDHVLQVSAHPTDENLFLSCSLDGRVLLWDRRKQKAASILDISPCKGTPTCITWDPVQASMYAFGDNTGAVTYKDVRQNIGQANTSQPHTGKIHRVRFSKTNPTWLGSVSDDCTVVVSDMSSSPASILSRDANNSDFVHGLAWCPKSNKLYTCGWDFNVTSLDIAKSDIQKSQMKNKLNGAAISGESQPLENHTKDGDTAMENVLDFLSIMRDVHCIKREASLLRKQLLCNA</sequence>
<dbReference type="GO" id="GO:0007309">
    <property type="term" value="P:oocyte axis specification"/>
    <property type="evidence" value="ECO:0007669"/>
    <property type="project" value="TreeGrafter"/>
</dbReference>
<evidence type="ECO:0000256" key="3">
    <source>
        <dbReference type="ARBA" id="ARBA00022574"/>
    </source>
</evidence>
<keyword evidence="3 5" id="KW-0853">WD repeat</keyword>
<accession>A0A8S4Q3A3</accession>
<evidence type="ECO:0000256" key="5">
    <source>
        <dbReference type="PROSITE-ProRule" id="PRU00221"/>
    </source>
</evidence>
<dbReference type="InterPro" id="IPR001680">
    <property type="entry name" value="WD40_rpt"/>
</dbReference>
<keyword evidence="7" id="KW-1185">Reference proteome</keyword>
<comment type="caution">
    <text evidence="6">The sequence shown here is derived from an EMBL/GenBank/DDBJ whole genome shotgun (WGS) entry which is preliminary data.</text>
</comment>
<dbReference type="InterPro" id="IPR019775">
    <property type="entry name" value="WD40_repeat_CS"/>
</dbReference>
<dbReference type="InterPro" id="IPR015943">
    <property type="entry name" value="WD40/YVTN_repeat-like_dom_sf"/>
</dbReference>
<dbReference type="EMBL" id="CAIIXF020000011">
    <property type="protein sequence ID" value="CAH1800161.1"/>
    <property type="molecule type" value="Genomic_DNA"/>
</dbReference>
<evidence type="ECO:0000313" key="6">
    <source>
        <dbReference type="EMBL" id="CAH1800161.1"/>
    </source>
</evidence>
<reference evidence="6" key="1">
    <citation type="submission" date="2022-03" db="EMBL/GenBank/DDBJ databases">
        <authorList>
            <person name="Martin C."/>
        </authorList>
    </citation>
    <scope>NUCLEOTIDE SEQUENCE</scope>
</reference>
<evidence type="ECO:0008006" key="8">
    <source>
        <dbReference type="Google" id="ProtNLM"/>
    </source>
</evidence>
<dbReference type="InterPro" id="IPR036322">
    <property type="entry name" value="WD40_repeat_dom_sf"/>
</dbReference>
<dbReference type="PROSITE" id="PS50294">
    <property type="entry name" value="WD_REPEATS_REGION"/>
    <property type="match status" value="1"/>
</dbReference>
<evidence type="ECO:0000256" key="2">
    <source>
        <dbReference type="ARBA" id="ARBA00022490"/>
    </source>
</evidence>
<dbReference type="PROSITE" id="PS50082">
    <property type="entry name" value="WD_REPEATS_2"/>
    <property type="match status" value="2"/>
</dbReference>
<dbReference type="InterPro" id="IPR052139">
    <property type="entry name" value="Methylosome_Comp_WDR77"/>
</dbReference>
<dbReference type="Pfam" id="PF00400">
    <property type="entry name" value="WD40"/>
    <property type="match status" value="3"/>
</dbReference>
<dbReference type="SUPFAM" id="SSF50978">
    <property type="entry name" value="WD40 repeat-like"/>
    <property type="match status" value="1"/>
</dbReference>